<dbReference type="Proteomes" id="UP000403266">
    <property type="component" value="Unassembled WGS sequence"/>
</dbReference>
<feature type="signal peptide" evidence="1">
    <location>
        <begin position="1"/>
        <end position="24"/>
    </location>
</feature>
<dbReference type="InterPro" id="IPR014710">
    <property type="entry name" value="RmlC-like_jellyroll"/>
</dbReference>
<sequence>MQSFMLRATICVSALSLVVAPALAQQAQQHTMVNPDEITWKDAPPSLPKGAQMSLLYGDPTKDGMFVMRLKFPANYKIPAHTHPTDEVVTVVSGEFSIGMGAAFDPAKTKTITAGGVIAMAPGTQHYVQVGKETVVQLSTRGPWSIAYVNPADDPRKSQ</sequence>
<evidence type="ECO:0000256" key="1">
    <source>
        <dbReference type="SAM" id="SignalP"/>
    </source>
</evidence>
<dbReference type="InterPro" id="IPR025979">
    <property type="entry name" value="ChrR-like_cupin_dom"/>
</dbReference>
<dbReference type="AlphaFoldDB" id="A0A5N7MLP6"/>
<dbReference type="RefSeq" id="WP_152713873.1">
    <property type="nucleotide sequence ID" value="NZ_VOSJ01000095.1"/>
</dbReference>
<dbReference type="EMBL" id="VOSK01000095">
    <property type="protein sequence ID" value="MPR27550.1"/>
    <property type="molecule type" value="Genomic_DNA"/>
</dbReference>
<reference evidence="3 4" key="1">
    <citation type="journal article" date="2019" name="Syst. Appl. Microbiol.">
        <title>Microvirga tunisiensis sp. nov., a root nodule symbiotic bacterium isolated from Lupinus micranthus and L. luteus grown in Northern Tunisia.</title>
        <authorList>
            <person name="Msaddak A."/>
            <person name="Rejili M."/>
            <person name="Duran D."/>
            <person name="Mars M."/>
            <person name="Palacios J.M."/>
            <person name="Ruiz-Argueso T."/>
            <person name="Rey L."/>
            <person name="Imperial J."/>
        </authorList>
    </citation>
    <scope>NUCLEOTIDE SEQUENCE [LARGE SCALE GENOMIC DNA]</scope>
    <source>
        <strain evidence="3 4">Lmie10</strain>
    </source>
</reference>
<gene>
    <name evidence="3" type="ORF">FS320_20800</name>
</gene>
<name>A0A5N7MLP6_9HYPH</name>
<evidence type="ECO:0000259" key="2">
    <source>
        <dbReference type="Pfam" id="PF12973"/>
    </source>
</evidence>
<keyword evidence="4" id="KW-1185">Reference proteome</keyword>
<organism evidence="3 4">
    <name type="scientific">Microvirga tunisiensis</name>
    <dbReference type="NCBI Taxonomy" id="2108360"/>
    <lineage>
        <taxon>Bacteria</taxon>
        <taxon>Pseudomonadati</taxon>
        <taxon>Pseudomonadota</taxon>
        <taxon>Alphaproteobacteria</taxon>
        <taxon>Hyphomicrobiales</taxon>
        <taxon>Methylobacteriaceae</taxon>
        <taxon>Microvirga</taxon>
    </lineage>
</organism>
<keyword evidence="1" id="KW-0732">Signal</keyword>
<feature type="domain" description="ChrR-like cupin" evidence="2">
    <location>
        <begin position="29"/>
        <end position="102"/>
    </location>
</feature>
<feature type="chain" id="PRO_5030135545" description="ChrR-like cupin domain-containing protein" evidence="1">
    <location>
        <begin position="25"/>
        <end position="159"/>
    </location>
</feature>
<dbReference type="InterPro" id="IPR011051">
    <property type="entry name" value="RmlC_Cupin_sf"/>
</dbReference>
<dbReference type="Pfam" id="PF12973">
    <property type="entry name" value="Cupin_7"/>
    <property type="match status" value="1"/>
</dbReference>
<dbReference type="SUPFAM" id="SSF51182">
    <property type="entry name" value="RmlC-like cupins"/>
    <property type="match status" value="1"/>
</dbReference>
<dbReference type="CDD" id="cd06989">
    <property type="entry name" value="cupin_DRT102"/>
    <property type="match status" value="1"/>
</dbReference>
<protein>
    <recommendedName>
        <fullName evidence="2">ChrR-like cupin domain-containing protein</fullName>
    </recommendedName>
</protein>
<proteinExistence type="predicted"/>
<evidence type="ECO:0000313" key="3">
    <source>
        <dbReference type="EMBL" id="MPR27550.1"/>
    </source>
</evidence>
<accession>A0A5N7MLP6</accession>
<comment type="caution">
    <text evidence="3">The sequence shown here is derived from an EMBL/GenBank/DDBJ whole genome shotgun (WGS) entry which is preliminary data.</text>
</comment>
<evidence type="ECO:0000313" key="4">
    <source>
        <dbReference type="Proteomes" id="UP000403266"/>
    </source>
</evidence>
<dbReference type="OrthoDB" id="7506908at2"/>
<dbReference type="Gene3D" id="2.60.120.10">
    <property type="entry name" value="Jelly Rolls"/>
    <property type="match status" value="1"/>
</dbReference>